<sequence length="84" mass="9546">MLSRDRVEWKMHGIRREGGGTLQSREVGAQLKLVRFRESTVKPGFQYFLINLNGHSPCQLQLGALLEAMKRQRPSSNLLPPSLD</sequence>
<accession>A0A498JIW9</accession>
<comment type="caution">
    <text evidence="1">The sequence shown here is derived from an EMBL/GenBank/DDBJ whole genome shotgun (WGS) entry which is preliminary data.</text>
</comment>
<evidence type="ECO:0000313" key="2">
    <source>
        <dbReference type="Proteomes" id="UP000290289"/>
    </source>
</evidence>
<name>A0A498JIW9_MALDO</name>
<keyword evidence="2" id="KW-1185">Reference proteome</keyword>
<gene>
    <name evidence="1" type="ORF">DVH24_024690</name>
</gene>
<reference evidence="1 2" key="1">
    <citation type="submission" date="2018-10" db="EMBL/GenBank/DDBJ databases">
        <title>A high-quality apple genome assembly.</title>
        <authorList>
            <person name="Hu J."/>
        </authorList>
    </citation>
    <scope>NUCLEOTIDE SEQUENCE [LARGE SCALE GENOMIC DNA]</scope>
    <source>
        <strain evidence="2">cv. HFTH1</strain>
        <tissue evidence="1">Young leaf</tissue>
    </source>
</reference>
<proteinExistence type="predicted"/>
<evidence type="ECO:0000313" key="1">
    <source>
        <dbReference type="EMBL" id="RXH95006.1"/>
    </source>
</evidence>
<dbReference type="EMBL" id="RDQH01000333">
    <property type="protein sequence ID" value="RXH95006.1"/>
    <property type="molecule type" value="Genomic_DNA"/>
</dbReference>
<organism evidence="1 2">
    <name type="scientific">Malus domestica</name>
    <name type="common">Apple</name>
    <name type="synonym">Pyrus malus</name>
    <dbReference type="NCBI Taxonomy" id="3750"/>
    <lineage>
        <taxon>Eukaryota</taxon>
        <taxon>Viridiplantae</taxon>
        <taxon>Streptophyta</taxon>
        <taxon>Embryophyta</taxon>
        <taxon>Tracheophyta</taxon>
        <taxon>Spermatophyta</taxon>
        <taxon>Magnoliopsida</taxon>
        <taxon>eudicotyledons</taxon>
        <taxon>Gunneridae</taxon>
        <taxon>Pentapetalae</taxon>
        <taxon>rosids</taxon>
        <taxon>fabids</taxon>
        <taxon>Rosales</taxon>
        <taxon>Rosaceae</taxon>
        <taxon>Amygdaloideae</taxon>
        <taxon>Maleae</taxon>
        <taxon>Malus</taxon>
    </lineage>
</organism>
<protein>
    <submittedName>
        <fullName evidence="1">Uncharacterized protein</fullName>
    </submittedName>
</protein>
<dbReference type="AlphaFoldDB" id="A0A498JIW9"/>
<dbReference type="Proteomes" id="UP000290289">
    <property type="component" value="Chromosome 7"/>
</dbReference>